<sequence length="67" mass="7631">MFKTLLAPNLLSRGFLAFTAQKGSIPDIGVNFEDFIKKILQHDRPVFDSRSSNVYLVSQMEENRPCV</sequence>
<dbReference type="AlphaFoldDB" id="A0A1R1YNT5"/>
<gene>
    <name evidence="1" type="ORF">AYI69_g2033</name>
</gene>
<protein>
    <submittedName>
        <fullName evidence="1">Uncharacterized protein</fullName>
    </submittedName>
</protein>
<dbReference type="EMBL" id="LSSM01000572">
    <property type="protein sequence ID" value="OMJ28495.1"/>
    <property type="molecule type" value="Genomic_DNA"/>
</dbReference>
<name>A0A1R1YNT5_9FUNG</name>
<organism evidence="1 2">
    <name type="scientific">Smittium culicis</name>
    <dbReference type="NCBI Taxonomy" id="133412"/>
    <lineage>
        <taxon>Eukaryota</taxon>
        <taxon>Fungi</taxon>
        <taxon>Fungi incertae sedis</taxon>
        <taxon>Zoopagomycota</taxon>
        <taxon>Kickxellomycotina</taxon>
        <taxon>Harpellomycetes</taxon>
        <taxon>Harpellales</taxon>
        <taxon>Legeriomycetaceae</taxon>
        <taxon>Smittium</taxon>
    </lineage>
</organism>
<dbReference type="Proteomes" id="UP000187429">
    <property type="component" value="Unassembled WGS sequence"/>
</dbReference>
<evidence type="ECO:0000313" key="1">
    <source>
        <dbReference type="EMBL" id="OMJ28495.1"/>
    </source>
</evidence>
<proteinExistence type="predicted"/>
<reference evidence="2" key="1">
    <citation type="submission" date="2017-01" db="EMBL/GenBank/DDBJ databases">
        <authorList>
            <person name="Wang Y."/>
            <person name="White M."/>
            <person name="Kvist S."/>
            <person name="Moncalvo J.-M."/>
        </authorList>
    </citation>
    <scope>NUCLEOTIDE SEQUENCE [LARGE SCALE GENOMIC DNA]</scope>
    <source>
        <strain evidence="2">ID-206-W2</strain>
    </source>
</reference>
<evidence type="ECO:0000313" key="2">
    <source>
        <dbReference type="Proteomes" id="UP000187429"/>
    </source>
</evidence>
<accession>A0A1R1YNT5</accession>
<comment type="caution">
    <text evidence="1">The sequence shown here is derived from an EMBL/GenBank/DDBJ whole genome shotgun (WGS) entry which is preliminary data.</text>
</comment>
<keyword evidence="2" id="KW-1185">Reference proteome</keyword>